<keyword evidence="2" id="KW-1185">Reference proteome</keyword>
<gene>
    <name evidence="1" type="ORF">ACFQ2O_14520</name>
</gene>
<sequence>MKYLILILFGFSIIGCDPVDSRLTLINNTDRMLFYRTSTTDSLDGLSPYNYSFEVQGGDTVWDVSRNLILPKDSTHLQIIGEDAWEDFINNDCEDSTLRVFIFTKGVLESFSWNTILKKQLYINKYNLTVENLQESNWKVKVSEPLKTKAVE</sequence>
<dbReference type="Proteomes" id="UP001597094">
    <property type="component" value="Unassembled WGS sequence"/>
</dbReference>
<evidence type="ECO:0000313" key="2">
    <source>
        <dbReference type="Proteomes" id="UP001597094"/>
    </source>
</evidence>
<comment type="caution">
    <text evidence="1">The sequence shown here is derived from an EMBL/GenBank/DDBJ whole genome shotgun (WGS) entry which is preliminary data.</text>
</comment>
<proteinExistence type="predicted"/>
<reference evidence="2" key="1">
    <citation type="journal article" date="2019" name="Int. J. Syst. Evol. Microbiol.">
        <title>The Global Catalogue of Microorganisms (GCM) 10K type strain sequencing project: providing services to taxonomists for standard genome sequencing and annotation.</title>
        <authorList>
            <consortium name="The Broad Institute Genomics Platform"/>
            <consortium name="The Broad Institute Genome Sequencing Center for Infectious Disease"/>
            <person name="Wu L."/>
            <person name="Ma J."/>
        </authorList>
    </citation>
    <scope>NUCLEOTIDE SEQUENCE [LARGE SCALE GENOMIC DNA]</scope>
    <source>
        <strain evidence="2">JCM 31319</strain>
    </source>
</reference>
<dbReference type="EMBL" id="JBHTLD010000140">
    <property type="protein sequence ID" value="MFD1187429.1"/>
    <property type="molecule type" value="Genomic_DNA"/>
</dbReference>
<evidence type="ECO:0000313" key="1">
    <source>
        <dbReference type="EMBL" id="MFD1187429.1"/>
    </source>
</evidence>
<protein>
    <recommendedName>
        <fullName evidence="3">Lipoprotein</fullName>
    </recommendedName>
</protein>
<accession>A0ABW3SRA2</accession>
<organism evidence="1 2">
    <name type="scientific">Pontibacter rugosus</name>
    <dbReference type="NCBI Taxonomy" id="1745966"/>
    <lineage>
        <taxon>Bacteria</taxon>
        <taxon>Pseudomonadati</taxon>
        <taxon>Bacteroidota</taxon>
        <taxon>Cytophagia</taxon>
        <taxon>Cytophagales</taxon>
        <taxon>Hymenobacteraceae</taxon>
        <taxon>Pontibacter</taxon>
    </lineage>
</organism>
<evidence type="ECO:0008006" key="3">
    <source>
        <dbReference type="Google" id="ProtNLM"/>
    </source>
</evidence>
<name>A0ABW3SRA2_9BACT</name>
<dbReference type="PROSITE" id="PS51257">
    <property type="entry name" value="PROKAR_LIPOPROTEIN"/>
    <property type="match status" value="1"/>
</dbReference>
<dbReference type="RefSeq" id="WP_377528913.1">
    <property type="nucleotide sequence ID" value="NZ_JBHTLD010000140.1"/>
</dbReference>